<reference evidence="2 3" key="1">
    <citation type="journal article" date="2018" name="Sci. Rep.">
        <title>Comparative genomics provides insights into the lifestyle and reveals functional heterogeneity of dark septate endophytic fungi.</title>
        <authorList>
            <person name="Knapp D.G."/>
            <person name="Nemeth J.B."/>
            <person name="Barry K."/>
            <person name="Hainaut M."/>
            <person name="Henrissat B."/>
            <person name="Johnson J."/>
            <person name="Kuo A."/>
            <person name="Lim J.H.P."/>
            <person name="Lipzen A."/>
            <person name="Nolan M."/>
            <person name="Ohm R.A."/>
            <person name="Tamas L."/>
            <person name="Grigoriev I.V."/>
            <person name="Spatafora J.W."/>
            <person name="Nagy L.G."/>
            <person name="Kovacs G.M."/>
        </authorList>
    </citation>
    <scope>NUCLEOTIDE SEQUENCE [LARGE SCALE GENOMIC DNA]</scope>
    <source>
        <strain evidence="2 3">DSE2036</strain>
    </source>
</reference>
<dbReference type="SUPFAM" id="SSF48264">
    <property type="entry name" value="Cytochrome P450"/>
    <property type="match status" value="1"/>
</dbReference>
<dbReference type="GO" id="GO:0020037">
    <property type="term" value="F:heme binding"/>
    <property type="evidence" value="ECO:0007669"/>
    <property type="project" value="InterPro"/>
</dbReference>
<organism evidence="2 3">
    <name type="scientific">Periconia macrospinosa</name>
    <dbReference type="NCBI Taxonomy" id="97972"/>
    <lineage>
        <taxon>Eukaryota</taxon>
        <taxon>Fungi</taxon>
        <taxon>Dikarya</taxon>
        <taxon>Ascomycota</taxon>
        <taxon>Pezizomycotina</taxon>
        <taxon>Dothideomycetes</taxon>
        <taxon>Pleosporomycetidae</taxon>
        <taxon>Pleosporales</taxon>
        <taxon>Massarineae</taxon>
        <taxon>Periconiaceae</taxon>
        <taxon>Periconia</taxon>
    </lineage>
</organism>
<proteinExistence type="predicted"/>
<keyword evidence="3" id="KW-1185">Reference proteome</keyword>
<dbReference type="AlphaFoldDB" id="A0A2V1DJJ7"/>
<evidence type="ECO:0000256" key="1">
    <source>
        <dbReference type="SAM" id="Phobius"/>
    </source>
</evidence>
<name>A0A2V1DJJ7_9PLEO</name>
<dbReference type="PANTHER" id="PTHR24306:SF7">
    <property type="entry name" value="AHBB"/>
    <property type="match status" value="1"/>
</dbReference>
<gene>
    <name evidence="2" type="ORF">DM02DRAFT_615911</name>
</gene>
<feature type="transmembrane region" description="Helical" evidence="1">
    <location>
        <begin position="21"/>
        <end position="40"/>
    </location>
</feature>
<evidence type="ECO:0000313" key="3">
    <source>
        <dbReference type="Proteomes" id="UP000244855"/>
    </source>
</evidence>
<feature type="non-terminal residue" evidence="2">
    <location>
        <position position="604"/>
    </location>
</feature>
<dbReference type="PANTHER" id="PTHR24306">
    <property type="match status" value="1"/>
</dbReference>
<keyword evidence="1" id="KW-0472">Membrane</keyword>
<evidence type="ECO:0008006" key="4">
    <source>
        <dbReference type="Google" id="ProtNLM"/>
    </source>
</evidence>
<evidence type="ECO:0000313" key="2">
    <source>
        <dbReference type="EMBL" id="PVH98248.1"/>
    </source>
</evidence>
<dbReference type="Gene3D" id="1.10.630.10">
    <property type="entry name" value="Cytochrome P450"/>
    <property type="match status" value="1"/>
</dbReference>
<dbReference type="GO" id="GO:0016705">
    <property type="term" value="F:oxidoreductase activity, acting on paired donors, with incorporation or reduction of molecular oxygen"/>
    <property type="evidence" value="ECO:0007669"/>
    <property type="project" value="InterPro"/>
</dbReference>
<dbReference type="OrthoDB" id="3366823at2759"/>
<dbReference type="InterPro" id="IPR036396">
    <property type="entry name" value="Cyt_P450_sf"/>
</dbReference>
<dbReference type="EMBL" id="KZ805417">
    <property type="protein sequence ID" value="PVH98248.1"/>
    <property type="molecule type" value="Genomic_DNA"/>
</dbReference>
<sequence length="604" mass="67421">MAFKGLLVGVYASNGAIRAMFLPVLYLLLSAPLLLVLIYYFQAKSAIWNQFVTGRNPTDILLQVFISVIAFTLPTRILSGRNWKTSHDEGKRRVQQIPYWIPGLRHWFNIVFGGEGWLKGVRETAFLPLVAYNAAGTKHNVVLSPQLLDELLTGKDGLEEADVSEWAALQNAFNMPKSLSGRYFDIKPEMRNLIEKEIFQGKGMEKLLETTYALLSESLPDLITFNSSLVDQMAWERVASIELTDGSDEAECELFTLLNEFFCNVFVPPITNVQFPESYQLLASDLATFNQYYYALANGIPRLFPSTGLPGATLAKNRLLQNFERLFYDLANPPKKRAVEDDESLSGEEMDADTPTPFSNLNDLFTKFDIEYSARATLALSILHSIFSEIVPLANWTILHVYKHSDQTKDEPETLIERIRSETKAWAEAAQPPSIHPSFPAPPEISFLGTAKPTDVTSFPLLRSCINEARRLYRSSVFTVVATKPMTLTEQSNFRPGAQEQWELDVGSHIDIGLSQTLINSSTANFLSPNEYKPDRFVDTLPPSSVTASSSDSKEPYTTALLLALVGGVLQLWEMAPAPKKTISDHWNEAANAVSGDKITATPR</sequence>
<accession>A0A2V1DJJ7</accession>
<dbReference type="Proteomes" id="UP000244855">
    <property type="component" value="Unassembled WGS sequence"/>
</dbReference>
<keyword evidence="1" id="KW-1133">Transmembrane helix</keyword>
<dbReference type="GO" id="GO:0004497">
    <property type="term" value="F:monooxygenase activity"/>
    <property type="evidence" value="ECO:0007669"/>
    <property type="project" value="InterPro"/>
</dbReference>
<keyword evidence="1" id="KW-0812">Transmembrane</keyword>
<protein>
    <recommendedName>
        <fullName evidence="4">Cytochrome P450</fullName>
    </recommendedName>
</protein>
<dbReference type="STRING" id="97972.A0A2V1DJJ7"/>
<dbReference type="GO" id="GO:0005506">
    <property type="term" value="F:iron ion binding"/>
    <property type="evidence" value="ECO:0007669"/>
    <property type="project" value="InterPro"/>
</dbReference>